<feature type="region of interest" description="Disordered" evidence="1">
    <location>
        <begin position="71"/>
        <end position="196"/>
    </location>
</feature>
<feature type="compositionally biased region" description="Basic and acidic residues" evidence="1">
    <location>
        <begin position="170"/>
        <end position="187"/>
    </location>
</feature>
<evidence type="ECO:0000313" key="3">
    <source>
        <dbReference type="Proteomes" id="UP000435357"/>
    </source>
</evidence>
<protein>
    <submittedName>
        <fullName evidence="2">Uncharacterized protein</fullName>
    </submittedName>
</protein>
<proteinExistence type="predicted"/>
<evidence type="ECO:0000313" key="2">
    <source>
        <dbReference type="EMBL" id="KAB1062800.1"/>
    </source>
</evidence>
<gene>
    <name evidence="2" type="ORF">F3059_11475</name>
</gene>
<feature type="compositionally biased region" description="Acidic residues" evidence="1">
    <location>
        <begin position="95"/>
        <end position="108"/>
    </location>
</feature>
<reference evidence="2 3" key="1">
    <citation type="submission" date="2019-09" db="EMBL/GenBank/DDBJ databases">
        <title>Genomes of Cryomorphaceae.</title>
        <authorList>
            <person name="Bowman J.P."/>
        </authorList>
    </citation>
    <scope>NUCLEOTIDE SEQUENCE [LARGE SCALE GENOMIC DNA]</scope>
    <source>
        <strain evidence="2 3">KCTC 52047</strain>
    </source>
</reference>
<dbReference type="RefSeq" id="WP_151169385.1">
    <property type="nucleotide sequence ID" value="NZ_WACR01000010.1"/>
</dbReference>
<dbReference type="EMBL" id="WACR01000010">
    <property type="protein sequence ID" value="KAB1062800.1"/>
    <property type="molecule type" value="Genomic_DNA"/>
</dbReference>
<keyword evidence="3" id="KW-1185">Reference proteome</keyword>
<sequence length="282" mass="32394">MPIKTEELKEIALKQIELLNSDADVLKSSQQLSEKQIDELLSHVQQVQQKLSVLKFMLELPDGEEVVVTQNAVESNSEKEEKPAQHESIMHQVDDFEESIAEDAEEVKEDERSEPESETLSGEKPDEQKTEPVEEKKEEEIEEEQPKADSEDSAEKTEDRSEEKSEEVEEKSAEKGSDHEVEEKSTIEDSSPSNNSLADYLGSKRIDDLKTAIGLNERFLFSNELFDGNMEAFNRALSELNHLESYEHANNYVEKQLKPTYEWDMESETTVAFMSLIQRRFM</sequence>
<dbReference type="AlphaFoldDB" id="A0A6N6M1T7"/>
<name>A0A6N6M1T7_9FLAO</name>
<evidence type="ECO:0000256" key="1">
    <source>
        <dbReference type="SAM" id="MobiDB-lite"/>
    </source>
</evidence>
<feature type="compositionally biased region" description="Basic and acidic residues" evidence="1">
    <location>
        <begin position="109"/>
        <end position="163"/>
    </location>
</feature>
<comment type="caution">
    <text evidence="2">The sequence shown here is derived from an EMBL/GenBank/DDBJ whole genome shotgun (WGS) entry which is preliminary data.</text>
</comment>
<accession>A0A6N6M1T7</accession>
<feature type="compositionally biased region" description="Basic and acidic residues" evidence="1">
    <location>
        <begin position="76"/>
        <end position="94"/>
    </location>
</feature>
<dbReference type="OrthoDB" id="1100725at2"/>
<dbReference type="Proteomes" id="UP000435357">
    <property type="component" value="Unassembled WGS sequence"/>
</dbReference>
<organism evidence="2 3">
    <name type="scientific">Salibacter halophilus</name>
    <dbReference type="NCBI Taxonomy" id="1803916"/>
    <lineage>
        <taxon>Bacteria</taxon>
        <taxon>Pseudomonadati</taxon>
        <taxon>Bacteroidota</taxon>
        <taxon>Flavobacteriia</taxon>
        <taxon>Flavobacteriales</taxon>
        <taxon>Salibacteraceae</taxon>
        <taxon>Salibacter</taxon>
    </lineage>
</organism>